<dbReference type="Pfam" id="PF08445">
    <property type="entry name" value="FR47"/>
    <property type="match status" value="1"/>
</dbReference>
<accession>A0A1Q9YND3</accession>
<sequence>MKFSPYSIQTPLYAAMTCPQSCILEEDDTGILLSDRKTGIWILDTEDTGQAAVWLDRHRQPGMNVLVLRDACCSAFEDMTDWEIKRGFLQAVWTGDHPGIPAVHLEQAELADVQFLKEHCPLFSEQELLNAMAENRLYAGFDSRQCIGYCGISQAGRMNLLFIPECSRRQGHGLALEAALIGHLMDNGIIPYAHIPESNLAAVSLQQKLGMVICPEEICWLKHAG</sequence>
<dbReference type="InterPro" id="IPR013653">
    <property type="entry name" value="GCN5-like_dom"/>
</dbReference>
<dbReference type="GO" id="GO:0016747">
    <property type="term" value="F:acyltransferase activity, transferring groups other than amino-acyl groups"/>
    <property type="evidence" value="ECO:0007669"/>
    <property type="project" value="InterPro"/>
</dbReference>
<reference evidence="2 3" key="1">
    <citation type="submission" date="2016-11" db="EMBL/GenBank/DDBJ databases">
        <title>Description of two novel members of the family Erysipelotrichaceae: Ileibacterium lipovorans gen. nov., sp. nov. and Dubosiella newyorkensis, gen. nov., sp. nov.</title>
        <authorList>
            <person name="Cox L.M."/>
            <person name="Sohn J."/>
            <person name="Tyrrell K.L."/>
            <person name="Citron D.M."/>
            <person name="Lawson P.A."/>
            <person name="Patel N.B."/>
            <person name="Iizumi T."/>
            <person name="Perez-Perez G.I."/>
            <person name="Goldstein E.J."/>
            <person name="Blaser M.J."/>
        </authorList>
    </citation>
    <scope>NUCLEOTIDE SEQUENCE [LARGE SCALE GENOMIC DNA]</scope>
    <source>
        <strain evidence="2 3">NYU-BL-K8</strain>
    </source>
</reference>
<gene>
    <name evidence="2" type="ORF">BO223_00580</name>
</gene>
<organism evidence="2 3">
    <name type="scientific">Faecalibaculum rodentium</name>
    <dbReference type="NCBI Taxonomy" id="1702221"/>
    <lineage>
        <taxon>Bacteria</taxon>
        <taxon>Bacillati</taxon>
        <taxon>Bacillota</taxon>
        <taxon>Erysipelotrichia</taxon>
        <taxon>Erysipelotrichales</taxon>
        <taxon>Erysipelotrichaceae</taxon>
        <taxon>Faecalibaculum</taxon>
    </lineage>
</organism>
<evidence type="ECO:0000313" key="3">
    <source>
        <dbReference type="Proteomes" id="UP000186758"/>
    </source>
</evidence>
<dbReference type="SUPFAM" id="SSF55729">
    <property type="entry name" value="Acyl-CoA N-acyltransferases (Nat)"/>
    <property type="match status" value="1"/>
</dbReference>
<protein>
    <recommendedName>
        <fullName evidence="1">N-acetyltransferase domain-containing protein</fullName>
    </recommendedName>
</protein>
<dbReference type="InterPro" id="IPR000182">
    <property type="entry name" value="GNAT_dom"/>
</dbReference>
<dbReference type="InterPro" id="IPR016181">
    <property type="entry name" value="Acyl_CoA_acyltransferase"/>
</dbReference>
<comment type="caution">
    <text evidence="2">The sequence shown here is derived from an EMBL/GenBank/DDBJ whole genome shotgun (WGS) entry which is preliminary data.</text>
</comment>
<dbReference type="PROSITE" id="PS51186">
    <property type="entry name" value="GNAT"/>
    <property type="match status" value="1"/>
</dbReference>
<dbReference type="AlphaFoldDB" id="A0A1Q9YND3"/>
<evidence type="ECO:0000259" key="1">
    <source>
        <dbReference type="PROSITE" id="PS51186"/>
    </source>
</evidence>
<dbReference type="Gene3D" id="3.40.630.30">
    <property type="match status" value="1"/>
</dbReference>
<dbReference type="Proteomes" id="UP000186758">
    <property type="component" value="Unassembled WGS sequence"/>
</dbReference>
<evidence type="ECO:0000313" key="2">
    <source>
        <dbReference type="EMBL" id="OLU47332.1"/>
    </source>
</evidence>
<proteinExistence type="predicted"/>
<feature type="domain" description="N-acetyltransferase" evidence="1">
    <location>
        <begin position="103"/>
        <end position="225"/>
    </location>
</feature>
<name>A0A1Q9YND3_9FIRM</name>
<dbReference type="EMBL" id="MPJZ01000005">
    <property type="protein sequence ID" value="OLU47332.1"/>
    <property type="molecule type" value="Genomic_DNA"/>
</dbReference>
<dbReference type="RefSeq" id="WP_075884517.1">
    <property type="nucleotide sequence ID" value="NZ_MPJZ01000005.1"/>
</dbReference>